<dbReference type="EMBL" id="JAJJMM010000001">
    <property type="protein sequence ID" value="MCC9066165.1"/>
    <property type="molecule type" value="Genomic_DNA"/>
</dbReference>
<comment type="caution">
    <text evidence="1">The sequence shown here is derived from an EMBL/GenBank/DDBJ whole genome shotgun (WGS) entry which is preliminary data.</text>
</comment>
<proteinExistence type="predicted"/>
<protein>
    <recommendedName>
        <fullName evidence="3">GLPGLI family protein</fullName>
    </recommendedName>
</protein>
<evidence type="ECO:0000313" key="1">
    <source>
        <dbReference type="EMBL" id="MCC9066165.1"/>
    </source>
</evidence>
<reference evidence="1" key="1">
    <citation type="submission" date="2021-11" db="EMBL/GenBank/DDBJ databases">
        <title>Description of novel Flavobacterium species.</title>
        <authorList>
            <person name="Saticioglu I.B."/>
            <person name="Ay H."/>
            <person name="Altun S."/>
            <person name="Duman M."/>
        </authorList>
    </citation>
    <scope>NUCLEOTIDE SEQUENCE</scope>
    <source>
        <strain evidence="1">F-30</strain>
    </source>
</reference>
<gene>
    <name evidence="1" type="ORF">LNP81_24505</name>
</gene>
<evidence type="ECO:0008006" key="3">
    <source>
        <dbReference type="Google" id="ProtNLM"/>
    </source>
</evidence>
<name>A0ABS8MKY9_9FLAO</name>
<accession>A0ABS8MKY9</accession>
<dbReference type="Proteomes" id="UP001430679">
    <property type="component" value="Unassembled WGS sequence"/>
</dbReference>
<sequence length="232" mass="26895">MSYFGGLGAGKGWNKFNFILTPEQFESIFSELKFYFVITNTRVAIDYTATDKSYVYDGYKDFFNEIMIGNKEYDRKEHWLYEDKIRISITDDISKIGFKEIIDKKGTVSNKFKLVDPTEPVIDISPFYIIFSEHKESLSIAYMNTEGTIGLELTYPKLVSFSTDKFNSVVDTNQFNNTLLFNDLIKNIKALSSKAKLQSNTKLYRPNFWISPEAKKVINENRYLKSNSLTII</sequence>
<evidence type="ECO:0000313" key="2">
    <source>
        <dbReference type="Proteomes" id="UP001430679"/>
    </source>
</evidence>
<dbReference type="RefSeq" id="WP_230039924.1">
    <property type="nucleotide sequence ID" value="NZ_JAJJMM010000001.1"/>
</dbReference>
<organism evidence="1 2">
    <name type="scientific">Flavobacterium piscisymbiosum</name>
    <dbReference type="NCBI Taxonomy" id="2893753"/>
    <lineage>
        <taxon>Bacteria</taxon>
        <taxon>Pseudomonadati</taxon>
        <taxon>Bacteroidota</taxon>
        <taxon>Flavobacteriia</taxon>
        <taxon>Flavobacteriales</taxon>
        <taxon>Flavobacteriaceae</taxon>
        <taxon>Flavobacterium</taxon>
    </lineage>
</organism>
<keyword evidence="2" id="KW-1185">Reference proteome</keyword>